<name>A0A1I5LZW2_9EURY</name>
<sequence>MMLPFAALPLAVLFAAAFPTATAGLLVGVATGMALGR</sequence>
<keyword evidence="2" id="KW-1185">Reference proteome</keyword>
<gene>
    <name evidence="1" type="ORF">SAMN05216277_10126</name>
</gene>
<evidence type="ECO:0000313" key="1">
    <source>
        <dbReference type="EMBL" id="SFP02898.1"/>
    </source>
</evidence>
<reference evidence="2" key="1">
    <citation type="submission" date="2016-10" db="EMBL/GenBank/DDBJ databases">
        <authorList>
            <person name="Varghese N."/>
            <person name="Submissions S."/>
        </authorList>
    </citation>
    <scope>NUCLEOTIDE SEQUENCE [LARGE SCALE GENOMIC DNA]</scope>
    <source>
        <strain evidence="2">CGMCC 1.10329</strain>
    </source>
</reference>
<evidence type="ECO:0000313" key="2">
    <source>
        <dbReference type="Proteomes" id="UP000183769"/>
    </source>
</evidence>
<accession>A0A1I5LZW2</accession>
<protein>
    <submittedName>
        <fullName evidence="1">Uncharacterized protein</fullName>
    </submittedName>
</protein>
<dbReference type="EMBL" id="FOXI01000001">
    <property type="protein sequence ID" value="SFP02898.1"/>
    <property type="molecule type" value="Genomic_DNA"/>
</dbReference>
<proteinExistence type="predicted"/>
<organism evidence="1 2">
    <name type="scientific">Halolamina pelagica</name>
    <dbReference type="NCBI Taxonomy" id="699431"/>
    <lineage>
        <taxon>Archaea</taxon>
        <taxon>Methanobacteriati</taxon>
        <taxon>Methanobacteriota</taxon>
        <taxon>Stenosarchaea group</taxon>
        <taxon>Halobacteria</taxon>
        <taxon>Halobacteriales</taxon>
        <taxon>Haloferacaceae</taxon>
    </lineage>
</organism>
<dbReference type="Proteomes" id="UP000183769">
    <property type="component" value="Unassembled WGS sequence"/>
</dbReference>
<dbReference type="AlphaFoldDB" id="A0A1I5LZW2"/>